<feature type="compositionally biased region" description="Low complexity" evidence="1">
    <location>
        <begin position="1453"/>
        <end position="1464"/>
    </location>
</feature>
<feature type="compositionally biased region" description="Low complexity" evidence="1">
    <location>
        <begin position="702"/>
        <end position="736"/>
    </location>
</feature>
<keyword evidence="3" id="KW-1185">Reference proteome</keyword>
<dbReference type="ExpressionAtlas" id="A0A2K3D9E4">
    <property type="expression patterns" value="differential"/>
</dbReference>
<evidence type="ECO:0000313" key="3">
    <source>
        <dbReference type="Proteomes" id="UP000006906"/>
    </source>
</evidence>
<gene>
    <name evidence="2" type="ORF">CHLRE_10g424050v5</name>
</gene>
<dbReference type="InParanoid" id="A0A2K3D9E4"/>
<feature type="region of interest" description="Disordered" evidence="1">
    <location>
        <begin position="106"/>
        <end position="272"/>
    </location>
</feature>
<feature type="compositionally biased region" description="Low complexity" evidence="1">
    <location>
        <begin position="322"/>
        <end position="332"/>
    </location>
</feature>
<dbReference type="GeneID" id="5728218"/>
<feature type="region of interest" description="Disordered" evidence="1">
    <location>
        <begin position="867"/>
        <end position="895"/>
    </location>
</feature>
<sequence length="1521" mass="148476">MAFFCRCFGGSGATASLDEPNALQNSSSSPRPAAASAILSFCSRNSGWDVSSSERARAAGSRTRKDADVVQLATARYMQLFAAAKTEDAPGVGSLYDTDVRAMQDSVRSVRSGSDGASGHVAPREYSRQAASREGSSRLAYTSGAGPPGPPGPPSSAAAHSLQRRSMSSVRHDSPALDALPEQGASEAGATGGSAGAGEYTSHPTGAATGSFRKSGSLSRVLGPFTSKGNMRSPAGTPRSTSDRAIAAASALPAPLASPSTKSMSRANTGGGGGRALQALGLGRLHGGVGASASYNDLRVGARTSSITQSATGGTGQGQGQQQGQQQVHGQVSRAGSGKGGGLHGTASSRRSRMFNAEYGPAGAVAGGVGGASGSIAAVTAAALSGGISSMPLGVAGGGGGGATSSNGYRHASGSAALPAAAFLESPAAASSAGASGAMAAALSQYVMPSSGGGGPGGPGGGRRTIFFSKNDVTVTGLPPSCLTSGRLPRCRDSTSGVLVQVSGGAAGAAAAGSGGGAGCNGSFGPQSSRLGRNSTDLMNLVARTASAVVPPSSQSAILAANGSNDFHNHHNHHQLMVDRSVMSIDLGRPSRNGLALAAVHRNGGLQQHANSAAMLSALTGGGLAAHGFGTGQTGRAPVVPSGAIGEASPSSLGARCGVSQASAAGAGAGAGARAGGELGARTLSAQLEHGSPRARLAQQGQPPEAHALQAQPQQLSAPLPLAQLEPPQSPQPLAQRQPSTQALPEPTHAADATAAACAAATAAATAAASADSSEAGARCDWVGSSLYAPSRCSDSSRLTQFRQPGGNGAGVGLTTMGLGTTDNNPSSCALTTVKASAPGVGIATGVGGASGGAGSYVRQCTSHAAAAGKGAPGDTSTGTGGHGSRALSQHTAGGANARMMPRAAAGAAEGELSTMLSSVMMGDESDTANNSSLLAPLPPGADLAAVAAAATLNNPLYARISASGRSGTGVGYTGHSNALFFALPDGTVSSANALNAGASAAAGAGASAPPPALPVVVQLPANSAMALATDARDVTSALNRLQEACLLAQKVDVSQRLTKRISLSIEHNCGPPGARPSAAGWGSSAYNAYYGGGGGGVSSSLGPGLLGYSLQNNIVAGSGAGGLAREGRVSYTRTTSASAALMAVRTGRAPPRPSLSRSHLAGGGAAAAAARAVGGMPGAASAIVGYLEDINSEPWVDPDHPDPLDNSDQPSHMQLHGGGDEEDGDGDGAGIVMDGSALFMAHDGDGMAQASLGSAAGMGFTAAMLPAMLYAGSSMIHTAGSAASAGGFGFGNGGASQAYSAVLMAPPSGDGAFGRRSSNIGGGLVEYPVGARTMAAVAGTGAHGSNGSAGAGVVAGGFSSQSRQLQERLRDDPSEDPHTQAMLNVLLQGDFLESKDSGLPASDDEDDGPLEYRYGGFELGGGAEGGDDYRRQHSFVEAVRRVGSEQSRRSRGGSPAGSPSGTNTPGGAGLGAGGRNSPRNSPRTALARRAVVNNLVGGGVAANGGTSSLPGVQLRLDAFK</sequence>
<dbReference type="Gramene" id="PNW77145">
    <property type="protein sequence ID" value="PNW77145"/>
    <property type="gene ID" value="CHLRE_10g424050v5"/>
</dbReference>
<protein>
    <submittedName>
        <fullName evidence="2">Uncharacterized protein</fullName>
    </submittedName>
</protein>
<dbReference type="Proteomes" id="UP000006906">
    <property type="component" value="Chromosome 10"/>
</dbReference>
<feature type="region of interest" description="Disordered" evidence="1">
    <location>
        <begin position="1194"/>
        <end position="1230"/>
    </location>
</feature>
<name>A0A2K3D9E4_CHLRE</name>
<dbReference type="EMBL" id="CM008971">
    <property type="protein sequence ID" value="PNW77145.1"/>
    <property type="molecule type" value="Genomic_DNA"/>
</dbReference>
<dbReference type="OrthoDB" id="539086at2759"/>
<accession>A0A2K3D9E4</accession>
<feature type="region of interest" description="Disordered" evidence="1">
    <location>
        <begin position="1395"/>
        <end position="1484"/>
    </location>
</feature>
<proteinExistence type="predicted"/>
<organism evidence="2 3">
    <name type="scientific">Chlamydomonas reinhardtii</name>
    <name type="common">Chlamydomonas smithii</name>
    <dbReference type="NCBI Taxonomy" id="3055"/>
    <lineage>
        <taxon>Eukaryota</taxon>
        <taxon>Viridiplantae</taxon>
        <taxon>Chlorophyta</taxon>
        <taxon>core chlorophytes</taxon>
        <taxon>Chlorophyceae</taxon>
        <taxon>CS clade</taxon>
        <taxon>Chlamydomonadales</taxon>
        <taxon>Chlamydomonadaceae</taxon>
        <taxon>Chlamydomonas</taxon>
    </lineage>
</organism>
<evidence type="ECO:0000256" key="1">
    <source>
        <dbReference type="SAM" id="MobiDB-lite"/>
    </source>
</evidence>
<feature type="region of interest" description="Disordered" evidence="1">
    <location>
        <begin position="306"/>
        <end position="348"/>
    </location>
</feature>
<feature type="region of interest" description="Disordered" evidence="1">
    <location>
        <begin position="691"/>
        <end position="750"/>
    </location>
</feature>
<feature type="compositionally biased region" description="Basic and acidic residues" evidence="1">
    <location>
        <begin position="1439"/>
        <end position="1449"/>
    </location>
</feature>
<reference evidence="2 3" key="1">
    <citation type="journal article" date="2007" name="Science">
        <title>The Chlamydomonas genome reveals the evolution of key animal and plant functions.</title>
        <authorList>
            <person name="Merchant S.S."/>
            <person name="Prochnik S.E."/>
            <person name="Vallon O."/>
            <person name="Harris E.H."/>
            <person name="Karpowicz S.J."/>
            <person name="Witman G.B."/>
            <person name="Terry A."/>
            <person name="Salamov A."/>
            <person name="Fritz-Laylin L.K."/>
            <person name="Marechal-Drouard L."/>
            <person name="Marshall W.F."/>
            <person name="Qu L.H."/>
            <person name="Nelson D.R."/>
            <person name="Sanderfoot A.A."/>
            <person name="Spalding M.H."/>
            <person name="Kapitonov V.V."/>
            <person name="Ren Q."/>
            <person name="Ferris P."/>
            <person name="Lindquist E."/>
            <person name="Shapiro H."/>
            <person name="Lucas S.M."/>
            <person name="Grimwood J."/>
            <person name="Schmutz J."/>
            <person name="Cardol P."/>
            <person name="Cerutti H."/>
            <person name="Chanfreau G."/>
            <person name="Chen C.L."/>
            <person name="Cognat V."/>
            <person name="Croft M.T."/>
            <person name="Dent R."/>
            <person name="Dutcher S."/>
            <person name="Fernandez E."/>
            <person name="Fukuzawa H."/>
            <person name="Gonzalez-Ballester D."/>
            <person name="Gonzalez-Halphen D."/>
            <person name="Hallmann A."/>
            <person name="Hanikenne M."/>
            <person name="Hippler M."/>
            <person name="Inwood W."/>
            <person name="Jabbari K."/>
            <person name="Kalanon M."/>
            <person name="Kuras R."/>
            <person name="Lefebvre P.A."/>
            <person name="Lemaire S.D."/>
            <person name="Lobanov A.V."/>
            <person name="Lohr M."/>
            <person name="Manuell A."/>
            <person name="Meier I."/>
            <person name="Mets L."/>
            <person name="Mittag M."/>
            <person name="Mittelmeier T."/>
            <person name="Moroney J.V."/>
            <person name="Moseley J."/>
            <person name="Napoli C."/>
            <person name="Nedelcu A.M."/>
            <person name="Niyogi K."/>
            <person name="Novoselov S.V."/>
            <person name="Paulsen I.T."/>
            <person name="Pazour G."/>
            <person name="Purton S."/>
            <person name="Ral J.P."/>
            <person name="Riano-Pachon D.M."/>
            <person name="Riekhof W."/>
            <person name="Rymarquis L."/>
            <person name="Schroda M."/>
            <person name="Stern D."/>
            <person name="Umen J."/>
            <person name="Willows R."/>
            <person name="Wilson N."/>
            <person name="Zimmer S.L."/>
            <person name="Allmer J."/>
            <person name="Balk J."/>
            <person name="Bisova K."/>
            <person name="Chen C.J."/>
            <person name="Elias M."/>
            <person name="Gendler K."/>
            <person name="Hauser C."/>
            <person name="Lamb M.R."/>
            <person name="Ledford H."/>
            <person name="Long J.C."/>
            <person name="Minagawa J."/>
            <person name="Page M.D."/>
            <person name="Pan J."/>
            <person name="Pootakham W."/>
            <person name="Roje S."/>
            <person name="Rose A."/>
            <person name="Stahlberg E."/>
            <person name="Terauchi A.M."/>
            <person name="Yang P."/>
            <person name="Ball S."/>
            <person name="Bowler C."/>
            <person name="Dieckmann C.L."/>
            <person name="Gladyshev V.N."/>
            <person name="Green P."/>
            <person name="Jorgensen R."/>
            <person name="Mayfield S."/>
            <person name="Mueller-Roeber B."/>
            <person name="Rajamani S."/>
            <person name="Sayre R.T."/>
            <person name="Brokstein P."/>
            <person name="Dubchak I."/>
            <person name="Goodstein D."/>
            <person name="Hornick L."/>
            <person name="Huang Y.W."/>
            <person name="Jhaveri J."/>
            <person name="Luo Y."/>
            <person name="Martinez D."/>
            <person name="Ngau W.C."/>
            <person name="Otillar B."/>
            <person name="Poliakov A."/>
            <person name="Porter A."/>
            <person name="Szajkowski L."/>
            <person name="Werner G."/>
            <person name="Zhou K."/>
            <person name="Grigoriev I.V."/>
            <person name="Rokhsar D.S."/>
            <person name="Grossman A.R."/>
        </authorList>
    </citation>
    <scope>NUCLEOTIDE SEQUENCE [LARGE SCALE GENOMIC DNA]</scope>
    <source>
        <strain evidence="3">CC-503</strain>
    </source>
</reference>
<dbReference type="RefSeq" id="XP_042919921.1">
    <property type="nucleotide sequence ID" value="XM_043066524.1"/>
</dbReference>
<feature type="compositionally biased region" description="Gly residues" evidence="1">
    <location>
        <begin position="1465"/>
        <end position="1475"/>
    </location>
</feature>
<feature type="compositionally biased region" description="Low complexity" evidence="1">
    <location>
        <begin position="247"/>
        <end position="260"/>
    </location>
</feature>
<evidence type="ECO:0000313" key="2">
    <source>
        <dbReference type="EMBL" id="PNW77145.1"/>
    </source>
</evidence>
<dbReference type="KEGG" id="cre:CHLRE_10g424050v5"/>